<dbReference type="InterPro" id="IPR001374">
    <property type="entry name" value="R3H_dom"/>
</dbReference>
<keyword evidence="3" id="KW-1185">Reference proteome</keyword>
<dbReference type="RefSeq" id="XP_004184150.1">
    <property type="nucleotide sequence ID" value="XM_004184102.1"/>
</dbReference>
<dbReference type="OMA" id="KNIMDEN"/>
<protein>
    <recommendedName>
        <fullName evidence="1">R3H domain-containing protein</fullName>
    </recommendedName>
</protein>
<feature type="domain" description="R3H" evidence="1">
    <location>
        <begin position="120"/>
        <end position="183"/>
    </location>
</feature>
<dbReference type="InterPro" id="IPR036867">
    <property type="entry name" value="R3H_dom_sf"/>
</dbReference>
<proteinExistence type="predicted"/>
<dbReference type="GeneID" id="14883804"/>
<dbReference type="PROSITE" id="PS51061">
    <property type="entry name" value="R3H"/>
    <property type="match status" value="1"/>
</dbReference>
<dbReference type="EMBL" id="KB207106">
    <property type="protein sequence ID" value="ELP84804.1"/>
    <property type="molecule type" value="Genomic_DNA"/>
</dbReference>
<evidence type="ECO:0000313" key="3">
    <source>
        <dbReference type="Proteomes" id="UP000014680"/>
    </source>
</evidence>
<dbReference type="GO" id="GO:0003676">
    <property type="term" value="F:nucleic acid binding"/>
    <property type="evidence" value="ECO:0007669"/>
    <property type="project" value="UniProtKB-UniRule"/>
</dbReference>
<dbReference type="OrthoDB" id="278430at2759"/>
<gene>
    <name evidence="2" type="ORF">EIN_283400</name>
</gene>
<dbReference type="SUPFAM" id="SSF82708">
    <property type="entry name" value="R3H domain"/>
    <property type="match status" value="1"/>
</dbReference>
<name>L7FKG2_ENTIV</name>
<organism evidence="2 3">
    <name type="scientific">Entamoeba invadens IP1</name>
    <dbReference type="NCBI Taxonomy" id="370355"/>
    <lineage>
        <taxon>Eukaryota</taxon>
        <taxon>Amoebozoa</taxon>
        <taxon>Evosea</taxon>
        <taxon>Archamoebae</taxon>
        <taxon>Mastigamoebida</taxon>
        <taxon>Entamoebidae</taxon>
        <taxon>Entamoeba</taxon>
    </lineage>
</organism>
<evidence type="ECO:0000259" key="1">
    <source>
        <dbReference type="PROSITE" id="PS51061"/>
    </source>
</evidence>
<dbReference type="Proteomes" id="UP000014680">
    <property type="component" value="Unassembled WGS sequence"/>
</dbReference>
<accession>L7FKG2</accession>
<dbReference type="Gene3D" id="3.30.1370.50">
    <property type="entry name" value="R3H-like domain"/>
    <property type="match status" value="1"/>
</dbReference>
<evidence type="ECO:0000313" key="2">
    <source>
        <dbReference type="EMBL" id="ELP84804.1"/>
    </source>
</evidence>
<dbReference type="VEuPathDB" id="AmoebaDB:EIN_283400"/>
<dbReference type="AlphaFoldDB" id="L7FKG2"/>
<dbReference type="KEGG" id="eiv:EIN_283400"/>
<sequence>MKGSVRNELFGSLMDENGHIDSYAHAKEISVIAFQQDQFRQDMFGDFVNECIQNGVDPALELIRLEEMQKPEENANEPAVKMYSINQTVYKALPKKSDPNNIKAIRRVLTKVQPVLFSQNPFVKKIDDVVQSFITTNKEGALEIQLDNGFDRLLCHCIANYYNLVSYSTGTGNFRVTRVMLTKIEDDAPSLTLTQMAETLNFVEEE</sequence>
<reference evidence="2 3" key="1">
    <citation type="submission" date="2012-10" db="EMBL/GenBank/DDBJ databases">
        <authorList>
            <person name="Zafar N."/>
            <person name="Inman J."/>
            <person name="Hall N."/>
            <person name="Lorenzi H."/>
            <person name="Caler E."/>
        </authorList>
    </citation>
    <scope>NUCLEOTIDE SEQUENCE [LARGE SCALE GENOMIC DNA]</scope>
    <source>
        <strain evidence="2 3">IP1</strain>
    </source>
</reference>